<evidence type="ECO:0000313" key="2">
    <source>
        <dbReference type="EMBL" id="QIM13732.1"/>
    </source>
</evidence>
<organism evidence="2">
    <name type="scientific">Klebsiella pneumoniae</name>
    <dbReference type="NCBI Taxonomy" id="573"/>
    <lineage>
        <taxon>Bacteria</taxon>
        <taxon>Pseudomonadati</taxon>
        <taxon>Pseudomonadota</taxon>
        <taxon>Gammaproteobacteria</taxon>
        <taxon>Enterobacterales</taxon>
        <taxon>Enterobacteriaceae</taxon>
        <taxon>Klebsiella/Raoultella group</taxon>
        <taxon>Klebsiella</taxon>
        <taxon>Klebsiella pneumoniae complex</taxon>
    </lineage>
</organism>
<dbReference type="AlphaFoldDB" id="A0A6G8FC81"/>
<protein>
    <submittedName>
        <fullName evidence="2">Uncharacterized protein</fullName>
    </submittedName>
</protein>
<proteinExistence type="predicted"/>
<feature type="compositionally biased region" description="Low complexity" evidence="1">
    <location>
        <begin position="18"/>
        <end position="29"/>
    </location>
</feature>
<accession>A0A6G8FC81</accession>
<name>A0A6G8FC81_KLEPN</name>
<geneLocation type="plasmid" evidence="2">
    <name>pHNLDL3-2</name>
</geneLocation>
<evidence type="ECO:0000256" key="1">
    <source>
        <dbReference type="SAM" id="MobiDB-lite"/>
    </source>
</evidence>
<feature type="region of interest" description="Disordered" evidence="1">
    <location>
        <begin position="1"/>
        <end position="61"/>
    </location>
</feature>
<reference evidence="2" key="1">
    <citation type="submission" date="2019-08" db="EMBL/GenBank/DDBJ databases">
        <authorList>
            <person name="Lv L."/>
            <person name="Gao X."/>
            <person name="Liu J.-H."/>
        </authorList>
    </citation>
    <scope>NUCLEOTIDE SEQUENCE</scope>
    <source>
        <strain evidence="2">LDL3-2</strain>
        <plasmid evidence="2">pHNLDL3-2</plasmid>
    </source>
</reference>
<keyword evidence="2" id="KW-0614">Plasmid</keyword>
<feature type="compositionally biased region" description="Basic and acidic residues" evidence="1">
    <location>
        <begin position="30"/>
        <end position="50"/>
    </location>
</feature>
<dbReference type="EMBL" id="MN319465">
    <property type="protein sequence ID" value="QIM13732.1"/>
    <property type="molecule type" value="Genomic_DNA"/>
</dbReference>
<sequence length="61" mass="6648">MLAARTLQIGSYPRQAERGAASAAEVSAMEARRPQDEGARRYAARCEARRSGPKGDTQIKE</sequence>